<organism evidence="7 8">
    <name type="scientific">Diaphorina citri</name>
    <name type="common">Asian citrus psyllid</name>
    <dbReference type="NCBI Taxonomy" id="121845"/>
    <lineage>
        <taxon>Eukaryota</taxon>
        <taxon>Metazoa</taxon>
        <taxon>Ecdysozoa</taxon>
        <taxon>Arthropoda</taxon>
        <taxon>Hexapoda</taxon>
        <taxon>Insecta</taxon>
        <taxon>Pterygota</taxon>
        <taxon>Neoptera</taxon>
        <taxon>Paraneoptera</taxon>
        <taxon>Hemiptera</taxon>
        <taxon>Sternorrhyncha</taxon>
        <taxon>Psylloidea</taxon>
        <taxon>Psyllidae</taxon>
        <taxon>Diaphorininae</taxon>
        <taxon>Diaphorina</taxon>
    </lineage>
</organism>
<keyword evidence="5 6" id="KW-0472">Membrane</keyword>
<evidence type="ECO:0000256" key="2">
    <source>
        <dbReference type="ARBA" id="ARBA00006824"/>
    </source>
</evidence>
<dbReference type="GO" id="GO:0016020">
    <property type="term" value="C:membrane"/>
    <property type="evidence" value="ECO:0007669"/>
    <property type="project" value="UniProtKB-SubCell"/>
</dbReference>
<dbReference type="STRING" id="121845.A0A1S3CWG3"/>
<keyword evidence="4 6" id="KW-1133">Transmembrane helix</keyword>
<evidence type="ECO:0000256" key="6">
    <source>
        <dbReference type="RuleBase" id="RU363053"/>
    </source>
</evidence>
<keyword evidence="7" id="KW-1185">Reference proteome</keyword>
<dbReference type="Pfam" id="PF04117">
    <property type="entry name" value="Mpv17_PMP22"/>
    <property type="match status" value="1"/>
</dbReference>
<dbReference type="PaxDb" id="121845-A0A1S3CWG3"/>
<evidence type="ECO:0000313" key="7">
    <source>
        <dbReference type="Proteomes" id="UP000079169"/>
    </source>
</evidence>
<proteinExistence type="inferred from homology"/>
<dbReference type="OMA" id="KFLYTWM"/>
<evidence type="ECO:0000256" key="4">
    <source>
        <dbReference type="ARBA" id="ARBA00022989"/>
    </source>
</evidence>
<dbReference type="KEGG" id="dci:103506616"/>
<dbReference type="PANTHER" id="PTHR11266:SF81">
    <property type="entry name" value="GH12661P-RELATED"/>
    <property type="match status" value="1"/>
</dbReference>
<reference evidence="8" key="1">
    <citation type="submission" date="2025-08" db="UniProtKB">
        <authorList>
            <consortium name="RefSeq"/>
        </authorList>
    </citation>
    <scope>IDENTIFICATION</scope>
</reference>
<feature type="transmembrane region" description="Helical" evidence="6">
    <location>
        <begin position="155"/>
        <end position="172"/>
    </location>
</feature>
<dbReference type="InterPro" id="IPR007248">
    <property type="entry name" value="Mpv17_PMP22"/>
</dbReference>
<accession>A0A1S3CWG3</accession>
<evidence type="ECO:0000256" key="5">
    <source>
        <dbReference type="ARBA" id="ARBA00023136"/>
    </source>
</evidence>
<comment type="subcellular location">
    <subcellularLocation>
        <location evidence="1">Membrane</location>
        <topology evidence="1">Multi-pass membrane protein</topology>
    </subcellularLocation>
</comment>
<dbReference type="GO" id="GO:0005739">
    <property type="term" value="C:mitochondrion"/>
    <property type="evidence" value="ECO:0007669"/>
    <property type="project" value="TreeGrafter"/>
</dbReference>
<evidence type="ECO:0000256" key="3">
    <source>
        <dbReference type="ARBA" id="ARBA00022692"/>
    </source>
</evidence>
<evidence type="ECO:0000256" key="1">
    <source>
        <dbReference type="ARBA" id="ARBA00004141"/>
    </source>
</evidence>
<feature type="transmembrane region" description="Helical" evidence="6">
    <location>
        <begin position="85"/>
        <end position="108"/>
    </location>
</feature>
<dbReference type="PANTHER" id="PTHR11266">
    <property type="entry name" value="PEROXISOMAL MEMBRANE PROTEIN 2, PXMP2 MPV17"/>
    <property type="match status" value="1"/>
</dbReference>
<gene>
    <name evidence="8" type="primary">LOC103506616</name>
</gene>
<dbReference type="GO" id="GO:0061668">
    <property type="term" value="P:mitochondrial ribosome assembly"/>
    <property type="evidence" value="ECO:0007669"/>
    <property type="project" value="TreeGrafter"/>
</dbReference>
<name>A0A1S3CWG3_DIACI</name>
<dbReference type="Proteomes" id="UP000079169">
    <property type="component" value="Unplaced"/>
</dbReference>
<keyword evidence="3 6" id="KW-0812">Transmembrane</keyword>
<evidence type="ECO:0000313" key="8">
    <source>
        <dbReference type="RefSeq" id="XP_008469234.1"/>
    </source>
</evidence>
<dbReference type="GeneID" id="103506616"/>
<dbReference type="AlphaFoldDB" id="A0A1S3CWG3"/>
<comment type="similarity">
    <text evidence="2 6">Belongs to the peroxisomal membrane protein PXMP2/4 family.</text>
</comment>
<dbReference type="RefSeq" id="XP_008469234.1">
    <property type="nucleotide sequence ID" value="XM_008471012.2"/>
</dbReference>
<protein>
    <submittedName>
        <fullName evidence="8">PXMP2/4 family protein 4-like</fullName>
    </submittedName>
</protein>
<sequence length="218" mass="25104">MTQILRTIFSQKYLFYTNTLGGGVLMCLGDTIQQTIELYTKADKTGYDLKRVAHMGITGLFMGPPQHFFYKYLDKYLPKRSGKSIALKLCLDQAIISPVCIIIFLYGIGILEAKPKDEIKEEVRDKFLVIYTTDCLLWPPCQFINFTYISAQYRVIYVNLVSFVYDILLSYIKYNDDVFGLRGEEIVHHVEKDKIEESLANAVDKRLESNGNGHKKKD</sequence>